<dbReference type="KEGG" id="mri:Mal4_45770"/>
<dbReference type="PROSITE" id="PS51257">
    <property type="entry name" value="PROKAR_LIPOPROTEIN"/>
    <property type="match status" value="1"/>
</dbReference>
<name>A0A517ZCP4_9PLAN</name>
<organism evidence="2 3">
    <name type="scientific">Maioricimonas rarisocia</name>
    <dbReference type="NCBI Taxonomy" id="2528026"/>
    <lineage>
        <taxon>Bacteria</taxon>
        <taxon>Pseudomonadati</taxon>
        <taxon>Planctomycetota</taxon>
        <taxon>Planctomycetia</taxon>
        <taxon>Planctomycetales</taxon>
        <taxon>Planctomycetaceae</taxon>
        <taxon>Maioricimonas</taxon>
    </lineage>
</organism>
<reference evidence="2 3" key="1">
    <citation type="submission" date="2019-02" db="EMBL/GenBank/DDBJ databases">
        <title>Deep-cultivation of Planctomycetes and their phenomic and genomic characterization uncovers novel biology.</title>
        <authorList>
            <person name="Wiegand S."/>
            <person name="Jogler M."/>
            <person name="Boedeker C."/>
            <person name="Pinto D."/>
            <person name="Vollmers J."/>
            <person name="Rivas-Marin E."/>
            <person name="Kohn T."/>
            <person name="Peeters S.H."/>
            <person name="Heuer A."/>
            <person name="Rast P."/>
            <person name="Oberbeckmann S."/>
            <person name="Bunk B."/>
            <person name="Jeske O."/>
            <person name="Meyerdierks A."/>
            <person name="Storesund J.E."/>
            <person name="Kallscheuer N."/>
            <person name="Luecker S."/>
            <person name="Lage O.M."/>
            <person name="Pohl T."/>
            <person name="Merkel B.J."/>
            <person name="Hornburger P."/>
            <person name="Mueller R.-W."/>
            <person name="Bruemmer F."/>
            <person name="Labrenz M."/>
            <person name="Spormann A.M."/>
            <person name="Op den Camp H."/>
            <person name="Overmann J."/>
            <person name="Amann R."/>
            <person name="Jetten M.S.M."/>
            <person name="Mascher T."/>
            <person name="Medema M.H."/>
            <person name="Devos D.P."/>
            <person name="Kaster A.-K."/>
            <person name="Ovreas L."/>
            <person name="Rohde M."/>
            <person name="Galperin M.Y."/>
            <person name="Jogler C."/>
        </authorList>
    </citation>
    <scope>NUCLEOTIDE SEQUENCE [LARGE SCALE GENOMIC DNA]</scope>
    <source>
        <strain evidence="2 3">Mal4</strain>
    </source>
</reference>
<evidence type="ECO:0000313" key="2">
    <source>
        <dbReference type="EMBL" id="QDU40221.1"/>
    </source>
</evidence>
<gene>
    <name evidence="2" type="ORF">Mal4_45770</name>
</gene>
<accession>A0A517ZCP4</accession>
<keyword evidence="3" id="KW-1185">Reference proteome</keyword>
<dbReference type="AlphaFoldDB" id="A0A517ZCP4"/>
<evidence type="ECO:0000313" key="3">
    <source>
        <dbReference type="Proteomes" id="UP000320496"/>
    </source>
</evidence>
<proteinExistence type="predicted"/>
<dbReference type="EMBL" id="CP036275">
    <property type="protein sequence ID" value="QDU40221.1"/>
    <property type="molecule type" value="Genomic_DNA"/>
</dbReference>
<feature type="region of interest" description="Disordered" evidence="1">
    <location>
        <begin position="191"/>
        <end position="210"/>
    </location>
</feature>
<feature type="region of interest" description="Disordered" evidence="1">
    <location>
        <begin position="229"/>
        <end position="280"/>
    </location>
</feature>
<dbReference type="RefSeq" id="WP_145371371.1">
    <property type="nucleotide sequence ID" value="NZ_CP036275.1"/>
</dbReference>
<evidence type="ECO:0000256" key="1">
    <source>
        <dbReference type="SAM" id="MobiDB-lite"/>
    </source>
</evidence>
<sequence length="280" mass="30869">MFNDDKSSAQTMSRRTLLLWPAAVLAASGCGLSGRLFRRRHCEEEVFTAPAQMAPYAGPRMRLAVIVRSEMVPPEFSFPEAEFVRTLTVALQETGRFEVAQVIDPREFPEVLPCAAEAPYAPVGPWPGGLPPGGPIDSRLIIDVIEYRPYRPMQLHARVRLIDARGDEVAGFDRTWYGPKDVEPIRRLHPRRLRYPPPPAREEAAVTTNSPQHLLDVASRESAGVLATSVPPPDFPETMLPQVGNPELLEPPGLEPPLIEPPAAEYPLPAPPAWESPDAS</sequence>
<protein>
    <submittedName>
        <fullName evidence="2">Uncharacterized protein</fullName>
    </submittedName>
</protein>
<dbReference type="Proteomes" id="UP000320496">
    <property type="component" value="Chromosome"/>
</dbReference>